<dbReference type="RefSeq" id="XP_014467196.1">
    <property type="nucleotide sequence ID" value="XM_014611710.1"/>
</dbReference>
<evidence type="ECO:0000259" key="2">
    <source>
        <dbReference type="PROSITE" id="PS00624"/>
    </source>
</evidence>
<name>A0A6P3WMB0_DINQU</name>
<dbReference type="GO" id="GO:0050660">
    <property type="term" value="F:flavin adenine dinucleotide binding"/>
    <property type="evidence" value="ECO:0007669"/>
    <property type="project" value="InterPro"/>
</dbReference>
<dbReference type="KEGG" id="dqu:106740548"/>
<organism evidence="3 4">
    <name type="scientific">Dinoponera quadriceps</name>
    <name type="common">South American ant</name>
    <dbReference type="NCBI Taxonomy" id="609295"/>
    <lineage>
        <taxon>Eukaryota</taxon>
        <taxon>Metazoa</taxon>
        <taxon>Ecdysozoa</taxon>
        <taxon>Arthropoda</taxon>
        <taxon>Hexapoda</taxon>
        <taxon>Insecta</taxon>
        <taxon>Pterygota</taxon>
        <taxon>Neoptera</taxon>
        <taxon>Endopterygota</taxon>
        <taxon>Hymenoptera</taxon>
        <taxon>Apocrita</taxon>
        <taxon>Aculeata</taxon>
        <taxon>Formicoidea</taxon>
        <taxon>Formicidae</taxon>
        <taxon>Ponerinae</taxon>
        <taxon>Ponerini</taxon>
        <taxon>Dinoponera</taxon>
    </lineage>
</organism>
<dbReference type="GO" id="GO:0016614">
    <property type="term" value="F:oxidoreductase activity, acting on CH-OH group of donors"/>
    <property type="evidence" value="ECO:0007669"/>
    <property type="project" value="InterPro"/>
</dbReference>
<evidence type="ECO:0000256" key="1">
    <source>
        <dbReference type="ARBA" id="ARBA00010790"/>
    </source>
</evidence>
<dbReference type="Pfam" id="PF05199">
    <property type="entry name" value="GMC_oxred_C"/>
    <property type="match status" value="1"/>
</dbReference>
<dbReference type="Proteomes" id="UP000515204">
    <property type="component" value="Unplaced"/>
</dbReference>
<dbReference type="PANTHER" id="PTHR11552:SF217">
    <property type="entry name" value="GLUCOSE DEHYDROGENASE [FAD, QUINONE]"/>
    <property type="match status" value="1"/>
</dbReference>
<dbReference type="OrthoDB" id="269227at2759"/>
<reference evidence="4" key="1">
    <citation type="submission" date="2025-08" db="UniProtKB">
        <authorList>
            <consortium name="RefSeq"/>
        </authorList>
    </citation>
    <scope>IDENTIFICATION</scope>
</reference>
<dbReference type="SUPFAM" id="SSF54373">
    <property type="entry name" value="FAD-linked reductases, C-terminal domain"/>
    <property type="match status" value="1"/>
</dbReference>
<dbReference type="InterPro" id="IPR007867">
    <property type="entry name" value="GMC_OxRtase_C"/>
</dbReference>
<comment type="similarity">
    <text evidence="1">Belongs to the GMC oxidoreductase family.</text>
</comment>
<dbReference type="Gene3D" id="3.30.560.10">
    <property type="entry name" value="Glucose Oxidase, domain 3"/>
    <property type="match status" value="1"/>
</dbReference>
<proteinExistence type="inferred from homology"/>
<dbReference type="PIRSF" id="PIRSF000137">
    <property type="entry name" value="Alcohol_oxidase"/>
    <property type="match status" value="1"/>
</dbReference>
<dbReference type="SUPFAM" id="SSF51905">
    <property type="entry name" value="FAD/NAD(P)-binding domain"/>
    <property type="match status" value="1"/>
</dbReference>
<evidence type="ECO:0000313" key="4">
    <source>
        <dbReference type="RefSeq" id="XP_014467196.1"/>
    </source>
</evidence>
<dbReference type="InterPro" id="IPR012132">
    <property type="entry name" value="GMC_OxRdtase"/>
</dbReference>
<dbReference type="Gene3D" id="3.50.50.60">
    <property type="entry name" value="FAD/NAD(P)-binding domain"/>
    <property type="match status" value="1"/>
</dbReference>
<dbReference type="PROSITE" id="PS00624">
    <property type="entry name" value="GMC_OXRED_2"/>
    <property type="match status" value="1"/>
</dbReference>
<dbReference type="PANTHER" id="PTHR11552">
    <property type="entry name" value="GLUCOSE-METHANOL-CHOLINE GMC OXIDOREDUCTASE"/>
    <property type="match status" value="1"/>
</dbReference>
<dbReference type="InterPro" id="IPR000172">
    <property type="entry name" value="GMC_OxRdtase_N"/>
</dbReference>
<dbReference type="InterPro" id="IPR036188">
    <property type="entry name" value="FAD/NAD-bd_sf"/>
</dbReference>
<dbReference type="Pfam" id="PF00732">
    <property type="entry name" value="GMC_oxred_N"/>
    <property type="match status" value="1"/>
</dbReference>
<feature type="domain" description="Glucose-methanol-choline oxidoreductase N-terminal" evidence="2">
    <location>
        <begin position="323"/>
        <end position="337"/>
    </location>
</feature>
<accession>A0A6P3WMB0</accession>
<keyword evidence="3" id="KW-1185">Reference proteome</keyword>
<dbReference type="GeneID" id="106740548"/>
<evidence type="ECO:0000313" key="3">
    <source>
        <dbReference type="Proteomes" id="UP000515204"/>
    </source>
</evidence>
<dbReference type="AlphaFoldDB" id="A0A6P3WMB0"/>
<sequence length="619" mass="68546">MNLSLYEMPTACPNPFIGGLSMADVCTTSPVTYLLAALNTMAAYSPAINDPCNHVKPISRPSVTYDFIVVGAGAAGPIVAARLSEIKKWSVLLVEAGPDEPPGMQIPSNLQLYLNTDLDWKYKTKNEKYACLENGGRCSWPRGKNLGGCTSHHGMAYHRGHEKDYTRWVKMGAEGWSWQEVLPYFKKSENNEDIDKFVDKFYHGYGGPLTVERFPWQPQFAKDILDAAEETELGTTNDVVGEKIVGFTVAQTISKKGVRLSSSRAYLWPARDRKNLHVALNATATKIHTRNVGKQVRASGITVVMNGRTYTVNARKEVILTAGAVNSPQLLLLSGIGPKRHLDAMGIRTVVNLPGVGENLHNHASFGVDFTLNQTAEEELTLVNANLYILNQTGPLSSTGLAQLTAILTSTYTTEDDPDIQIFFAGYQATCDTGGRIPDLQTHSKNKTIRFTSVNLQTTSRGRLTLDSRDPMQPPNIWSNELSKSRDRNIIYQGLQKIIKLTNAKTLQKYELKLIEDSAQQCKKFGKPIDGGILNEKYWDCQIRYKTRPENHQAGTCRMGSYDNSMAVVDPNLKVYDVEGLRVADASIMPQVISGNPVATIHMIGERAAEFIKKDYGMF</sequence>
<protein>
    <submittedName>
        <fullName evidence="4">Glucose dehydrogenase [FAD, quinone]-like isoform X1</fullName>
    </submittedName>
</protein>
<gene>
    <name evidence="4" type="primary">LOC106740548</name>
</gene>